<dbReference type="Gene3D" id="1.10.10.10">
    <property type="entry name" value="Winged helix-like DNA-binding domain superfamily/Winged helix DNA-binding domain"/>
    <property type="match status" value="1"/>
</dbReference>
<evidence type="ECO:0000313" key="9">
    <source>
        <dbReference type="Proteomes" id="UP001142810"/>
    </source>
</evidence>
<dbReference type="NCBIfam" id="TIGR02937">
    <property type="entry name" value="sigma70-ECF"/>
    <property type="match status" value="1"/>
</dbReference>
<feature type="domain" description="RNA polymerase sigma-70 region 2" evidence="6">
    <location>
        <begin position="12"/>
        <end position="77"/>
    </location>
</feature>
<name>A0ABT3P337_9ALTE</name>
<gene>
    <name evidence="8" type="ORF">OPS25_01510</name>
</gene>
<evidence type="ECO:0000313" key="8">
    <source>
        <dbReference type="EMBL" id="MCW8107180.1"/>
    </source>
</evidence>
<accession>A0ABT3P337</accession>
<dbReference type="PANTHER" id="PTHR43133">
    <property type="entry name" value="RNA POLYMERASE ECF-TYPE SIGMA FACTO"/>
    <property type="match status" value="1"/>
</dbReference>
<dbReference type="InterPro" id="IPR007627">
    <property type="entry name" value="RNA_pol_sigma70_r2"/>
</dbReference>
<evidence type="ECO:0000256" key="3">
    <source>
        <dbReference type="ARBA" id="ARBA00023082"/>
    </source>
</evidence>
<dbReference type="PANTHER" id="PTHR43133:SF8">
    <property type="entry name" value="RNA POLYMERASE SIGMA FACTOR HI_1459-RELATED"/>
    <property type="match status" value="1"/>
</dbReference>
<dbReference type="SUPFAM" id="SSF88946">
    <property type="entry name" value="Sigma2 domain of RNA polymerase sigma factors"/>
    <property type="match status" value="1"/>
</dbReference>
<evidence type="ECO:0000259" key="7">
    <source>
        <dbReference type="Pfam" id="PF08281"/>
    </source>
</evidence>
<dbReference type="Pfam" id="PF04542">
    <property type="entry name" value="Sigma70_r2"/>
    <property type="match status" value="1"/>
</dbReference>
<proteinExistence type="inferred from homology"/>
<evidence type="ECO:0000259" key="6">
    <source>
        <dbReference type="Pfam" id="PF04542"/>
    </source>
</evidence>
<keyword evidence="3" id="KW-0731">Sigma factor</keyword>
<dbReference type="EMBL" id="JAPFRD010000002">
    <property type="protein sequence ID" value="MCW8107180.1"/>
    <property type="molecule type" value="Genomic_DNA"/>
</dbReference>
<dbReference type="InterPro" id="IPR013249">
    <property type="entry name" value="RNA_pol_sigma70_r4_t2"/>
</dbReference>
<comment type="similarity">
    <text evidence="1">Belongs to the sigma-70 factor family. ECF subfamily.</text>
</comment>
<dbReference type="InterPro" id="IPR014284">
    <property type="entry name" value="RNA_pol_sigma-70_dom"/>
</dbReference>
<dbReference type="InterPro" id="IPR013324">
    <property type="entry name" value="RNA_pol_sigma_r3/r4-like"/>
</dbReference>
<dbReference type="Gene3D" id="1.10.1740.10">
    <property type="match status" value="1"/>
</dbReference>
<evidence type="ECO:0000256" key="5">
    <source>
        <dbReference type="ARBA" id="ARBA00023163"/>
    </source>
</evidence>
<reference evidence="8" key="1">
    <citation type="submission" date="2022-11" db="EMBL/GenBank/DDBJ databases">
        <title>Alteromonas sp. nov., isolated from sea water of the Qingdao.</title>
        <authorList>
            <person name="Wang Q."/>
        </authorList>
    </citation>
    <scope>NUCLEOTIDE SEQUENCE</scope>
    <source>
        <strain evidence="8">ASW11-7</strain>
    </source>
</reference>
<dbReference type="RefSeq" id="WP_265615881.1">
    <property type="nucleotide sequence ID" value="NZ_JAPFRD010000002.1"/>
</dbReference>
<evidence type="ECO:0000256" key="1">
    <source>
        <dbReference type="ARBA" id="ARBA00010641"/>
    </source>
</evidence>
<evidence type="ECO:0000256" key="2">
    <source>
        <dbReference type="ARBA" id="ARBA00023015"/>
    </source>
</evidence>
<keyword evidence="4" id="KW-0238">DNA-binding</keyword>
<dbReference type="InterPro" id="IPR036388">
    <property type="entry name" value="WH-like_DNA-bd_sf"/>
</dbReference>
<keyword evidence="2" id="KW-0805">Transcription regulation</keyword>
<keyword evidence="5" id="KW-0804">Transcription</keyword>
<feature type="domain" description="RNA polymerase sigma factor 70 region 4 type 2" evidence="7">
    <location>
        <begin position="104"/>
        <end position="153"/>
    </location>
</feature>
<dbReference type="Pfam" id="PF08281">
    <property type="entry name" value="Sigma70_r4_2"/>
    <property type="match status" value="1"/>
</dbReference>
<dbReference type="InterPro" id="IPR013325">
    <property type="entry name" value="RNA_pol_sigma_r2"/>
</dbReference>
<evidence type="ECO:0000256" key="4">
    <source>
        <dbReference type="ARBA" id="ARBA00023125"/>
    </source>
</evidence>
<keyword evidence="9" id="KW-1185">Reference proteome</keyword>
<comment type="caution">
    <text evidence="8">The sequence shown here is derived from an EMBL/GenBank/DDBJ whole genome shotgun (WGS) entry which is preliminary data.</text>
</comment>
<dbReference type="SUPFAM" id="SSF88659">
    <property type="entry name" value="Sigma3 and sigma4 domains of RNA polymerase sigma factors"/>
    <property type="match status" value="1"/>
</dbReference>
<dbReference type="Proteomes" id="UP001142810">
    <property type="component" value="Unassembled WGS sequence"/>
</dbReference>
<organism evidence="8 9">
    <name type="scientific">Alteromonas aquimaris</name>
    <dbReference type="NCBI Taxonomy" id="2998417"/>
    <lineage>
        <taxon>Bacteria</taxon>
        <taxon>Pseudomonadati</taxon>
        <taxon>Pseudomonadota</taxon>
        <taxon>Gammaproteobacteria</taxon>
        <taxon>Alteromonadales</taxon>
        <taxon>Alteromonadaceae</taxon>
        <taxon>Alteromonas/Salinimonas group</taxon>
        <taxon>Alteromonas</taxon>
    </lineage>
</organism>
<protein>
    <submittedName>
        <fullName evidence="8">Sigma-70 family RNA polymerase sigma factor</fullName>
    </submittedName>
</protein>
<dbReference type="InterPro" id="IPR039425">
    <property type="entry name" value="RNA_pol_sigma-70-like"/>
</dbReference>
<dbReference type="CDD" id="cd06171">
    <property type="entry name" value="Sigma70_r4"/>
    <property type="match status" value="1"/>
</dbReference>
<sequence length="157" mass="17785">MNRPQNIESILTEYAPLVARIAASHESNAARREELIQDVSLAVWRGLESFRGEASIKTFVARVAHNRCVDHVLSEQRHHQLLFDEKAYAQASEPCANTDSQLDLFSALQKLPLAYRQVMVMQLEGFTQNEIGDVLGINEAAVSQRVRRARMQLEKLL</sequence>